<dbReference type="RefSeq" id="XP_018029721.1">
    <property type="nucleotide sequence ID" value="XM_018179669.1"/>
</dbReference>
<keyword evidence="1" id="KW-0560">Oxidoreductase</keyword>
<proteinExistence type="predicted"/>
<dbReference type="AlphaFoldDB" id="A0A177BW54"/>
<reference evidence="3 4" key="1">
    <citation type="submission" date="2016-05" db="EMBL/GenBank/DDBJ databases">
        <title>Comparative analysis of secretome profiles of manganese(II)-oxidizing ascomycete fungi.</title>
        <authorList>
            <consortium name="DOE Joint Genome Institute"/>
            <person name="Zeiner C.A."/>
            <person name="Purvine S.O."/>
            <person name="Zink E.M."/>
            <person name="Wu S."/>
            <person name="Pasa-Tolic L."/>
            <person name="Chaput D.L."/>
            <person name="Haridas S."/>
            <person name="Grigoriev I.V."/>
            <person name="Santelli C.M."/>
            <person name="Hansel C.M."/>
        </authorList>
    </citation>
    <scope>NUCLEOTIDE SEQUENCE [LARGE SCALE GENOMIC DNA]</scope>
    <source>
        <strain evidence="3 4">AP3s5-JAC2a</strain>
    </source>
</reference>
<dbReference type="InterPro" id="IPR013149">
    <property type="entry name" value="ADH-like_C"/>
</dbReference>
<dbReference type="InterPro" id="IPR036291">
    <property type="entry name" value="NAD(P)-bd_dom_sf"/>
</dbReference>
<gene>
    <name evidence="3" type="ORF">CC84DRAFT_1169478</name>
</gene>
<name>A0A177BW54_9PLEO</name>
<keyword evidence="4" id="KW-1185">Reference proteome</keyword>
<dbReference type="Gene3D" id="3.40.50.720">
    <property type="entry name" value="NAD(P)-binding Rossmann-like Domain"/>
    <property type="match status" value="1"/>
</dbReference>
<evidence type="ECO:0000313" key="4">
    <source>
        <dbReference type="Proteomes" id="UP000077069"/>
    </source>
</evidence>
<protein>
    <recommendedName>
        <fullName evidence="2">Alcohol dehydrogenase-like C-terminal domain-containing protein</fullName>
    </recommendedName>
</protein>
<feature type="domain" description="Alcohol dehydrogenase-like C-terminal" evidence="2">
    <location>
        <begin position="25"/>
        <end position="114"/>
    </location>
</feature>
<accession>A0A177BW54</accession>
<dbReference type="STRING" id="1460663.A0A177BW54"/>
<evidence type="ECO:0000259" key="2">
    <source>
        <dbReference type="Pfam" id="PF00107"/>
    </source>
</evidence>
<dbReference type="Gene3D" id="3.90.180.10">
    <property type="entry name" value="Medium-chain alcohol dehydrogenases, catalytic domain"/>
    <property type="match status" value="1"/>
</dbReference>
<evidence type="ECO:0000256" key="1">
    <source>
        <dbReference type="ARBA" id="ARBA00023002"/>
    </source>
</evidence>
<evidence type="ECO:0000313" key="3">
    <source>
        <dbReference type="EMBL" id="OAF99355.1"/>
    </source>
</evidence>
<dbReference type="EMBL" id="KV441562">
    <property type="protein sequence ID" value="OAF99355.1"/>
    <property type="molecule type" value="Genomic_DNA"/>
</dbReference>
<dbReference type="CDD" id="cd08249">
    <property type="entry name" value="enoyl_reductase_like"/>
    <property type="match status" value="1"/>
</dbReference>
<dbReference type="InParanoid" id="A0A177BW54"/>
<dbReference type="GO" id="GO:0016651">
    <property type="term" value="F:oxidoreductase activity, acting on NAD(P)H"/>
    <property type="evidence" value="ECO:0007669"/>
    <property type="project" value="InterPro"/>
</dbReference>
<dbReference type="OrthoDB" id="48317at2759"/>
<dbReference type="PANTHER" id="PTHR45348">
    <property type="entry name" value="HYPOTHETICAL OXIDOREDUCTASE (EUROFUNG)"/>
    <property type="match status" value="1"/>
</dbReference>
<dbReference type="SUPFAM" id="SSF51735">
    <property type="entry name" value="NAD(P)-binding Rossmann-fold domains"/>
    <property type="match status" value="1"/>
</dbReference>
<dbReference type="InterPro" id="IPR047122">
    <property type="entry name" value="Trans-enoyl_RdTase-like"/>
</dbReference>
<dbReference type="Pfam" id="PF00107">
    <property type="entry name" value="ADH_zinc_N"/>
    <property type="match status" value="1"/>
</dbReference>
<dbReference type="Proteomes" id="UP000077069">
    <property type="component" value="Unassembled WGS sequence"/>
</dbReference>
<sequence>MPIPWPDNPLKEKVPILIYGGSSATGALAIQFAKLSGFEVLTTAGKSNFDYVKSLGADAVFDSRSPTVGEDIRAYTNDRLYYAWDTIGEHGSPEASAKALASKAPEGQQLYYGTILLKDIAHFIERNGKFVERPDDVVFSMSIGYTAAGEAFHIRGAEFKARPEDFAFAKKWMPFAGDLLAQQKIKPHRAEVREGGFEAITSGLKDLKDGKISGVKVVYRVAEL</sequence>
<dbReference type="PANTHER" id="PTHR45348:SF2">
    <property type="entry name" value="ZINC-TYPE ALCOHOL DEHYDROGENASE-LIKE PROTEIN C2E1P3.01"/>
    <property type="match status" value="1"/>
</dbReference>
<organism evidence="3 4">
    <name type="scientific">Paraphaeosphaeria sporulosa</name>
    <dbReference type="NCBI Taxonomy" id="1460663"/>
    <lineage>
        <taxon>Eukaryota</taxon>
        <taxon>Fungi</taxon>
        <taxon>Dikarya</taxon>
        <taxon>Ascomycota</taxon>
        <taxon>Pezizomycotina</taxon>
        <taxon>Dothideomycetes</taxon>
        <taxon>Pleosporomycetidae</taxon>
        <taxon>Pleosporales</taxon>
        <taxon>Massarineae</taxon>
        <taxon>Didymosphaeriaceae</taxon>
        <taxon>Paraphaeosphaeria</taxon>
    </lineage>
</organism>
<dbReference type="GeneID" id="28763155"/>